<dbReference type="RefSeq" id="WP_011814370.1">
    <property type="nucleotide sequence ID" value="NC_008789.1"/>
</dbReference>
<sequence length="91" mass="9554">MNKADLAEKVAAETGVSKRVATDAVSAVFTGIEESLASGEDVSIPGFGKFAVVARPERQGRNPQTGELIDIPAGMNVRFKPGAPLKRSVDQ</sequence>
<dbReference type="EMBL" id="CP000544">
    <property type="protein sequence ID" value="ABM62348.1"/>
    <property type="molecule type" value="Genomic_DNA"/>
</dbReference>
<dbReference type="OrthoDB" id="9799835at2"/>
<dbReference type="InterPro" id="IPR020816">
    <property type="entry name" value="Histone-like_DNA-bd_CS"/>
</dbReference>
<dbReference type="HOGENOM" id="CLU_105066_3_3_6"/>
<organism evidence="6 7">
    <name type="scientific">Halorhodospira halophila (strain DSM 244 / SL1)</name>
    <name type="common">Ectothiorhodospira halophila (strain DSM 244 / SL1)</name>
    <dbReference type="NCBI Taxonomy" id="349124"/>
    <lineage>
        <taxon>Bacteria</taxon>
        <taxon>Pseudomonadati</taxon>
        <taxon>Pseudomonadota</taxon>
        <taxon>Gammaproteobacteria</taxon>
        <taxon>Chromatiales</taxon>
        <taxon>Ectothiorhodospiraceae</taxon>
        <taxon>Halorhodospira</taxon>
    </lineage>
</organism>
<evidence type="ECO:0000256" key="5">
    <source>
        <dbReference type="RuleBase" id="RU003939"/>
    </source>
</evidence>
<comment type="function">
    <text evidence="1">Histone-like DNA-binding protein which is capable of wrapping DNA to stabilize it, and thus to prevent its denaturation under extreme environmental conditions.</text>
</comment>
<keyword evidence="4 6" id="KW-0238">DNA-binding</keyword>
<protein>
    <submittedName>
        <fullName evidence="6">Histone family protein DNA-binding protein</fullName>
    </submittedName>
</protein>
<dbReference type="PRINTS" id="PR01727">
    <property type="entry name" value="DNABINDINGHU"/>
</dbReference>
<evidence type="ECO:0000256" key="1">
    <source>
        <dbReference type="ARBA" id="ARBA00003819"/>
    </source>
</evidence>
<dbReference type="Gene3D" id="4.10.520.10">
    <property type="entry name" value="IHF-like DNA-binding proteins"/>
    <property type="match status" value="1"/>
</dbReference>
<dbReference type="GO" id="GO:0030527">
    <property type="term" value="F:structural constituent of chromatin"/>
    <property type="evidence" value="ECO:0007669"/>
    <property type="project" value="InterPro"/>
</dbReference>
<gene>
    <name evidence="6" type="ordered locus">Hhal_1584</name>
</gene>
<dbReference type="SMART" id="SM00411">
    <property type="entry name" value="BHL"/>
    <property type="match status" value="1"/>
</dbReference>
<dbReference type="KEGG" id="hha:Hhal_1584"/>
<keyword evidence="3" id="KW-0226">DNA condensation</keyword>
<evidence type="ECO:0000313" key="7">
    <source>
        <dbReference type="Proteomes" id="UP000000647"/>
    </source>
</evidence>
<dbReference type="InterPro" id="IPR000119">
    <property type="entry name" value="Hist_DNA-bd"/>
</dbReference>
<dbReference type="STRING" id="349124.Hhal_1584"/>
<dbReference type="Pfam" id="PF00216">
    <property type="entry name" value="Bac_DNA_binding"/>
    <property type="match status" value="1"/>
</dbReference>
<dbReference type="SUPFAM" id="SSF47729">
    <property type="entry name" value="IHF-like DNA-binding proteins"/>
    <property type="match status" value="1"/>
</dbReference>
<accession>A1WXD6</accession>
<evidence type="ECO:0000256" key="3">
    <source>
        <dbReference type="ARBA" id="ARBA00023067"/>
    </source>
</evidence>
<evidence type="ECO:0000256" key="2">
    <source>
        <dbReference type="ARBA" id="ARBA00010529"/>
    </source>
</evidence>
<evidence type="ECO:0000313" key="6">
    <source>
        <dbReference type="EMBL" id="ABM62348.1"/>
    </source>
</evidence>
<dbReference type="AlphaFoldDB" id="A1WXD6"/>
<reference evidence="7" key="1">
    <citation type="submission" date="2006-12" db="EMBL/GenBank/DDBJ databases">
        <title>Complete sequence of Halorhodospira halophila SL1.</title>
        <authorList>
            <consortium name="US DOE Joint Genome Institute"/>
            <person name="Copeland A."/>
            <person name="Lucas S."/>
            <person name="Lapidus A."/>
            <person name="Barry K."/>
            <person name="Detter J.C."/>
            <person name="Glavina del Rio T."/>
            <person name="Hammon N."/>
            <person name="Israni S."/>
            <person name="Dalin E."/>
            <person name="Tice H."/>
            <person name="Pitluck S."/>
            <person name="Saunders E."/>
            <person name="Brettin T."/>
            <person name="Bruce D."/>
            <person name="Han C."/>
            <person name="Tapia R."/>
            <person name="Schmutz J."/>
            <person name="Larimer F."/>
            <person name="Land M."/>
            <person name="Hauser L."/>
            <person name="Kyrpides N."/>
            <person name="Mikhailova N."/>
            <person name="Hoff W."/>
            <person name="Richardson P."/>
        </authorList>
    </citation>
    <scope>NUCLEOTIDE SEQUENCE [LARGE SCALE GENOMIC DNA]</scope>
    <source>
        <strain evidence="7">DSM 244 / SL1</strain>
    </source>
</reference>
<dbReference type="eggNOG" id="COG0776">
    <property type="taxonomic scope" value="Bacteria"/>
</dbReference>
<proteinExistence type="inferred from homology"/>
<reference evidence="6 7" key="2">
    <citation type="journal article" date="2013" name="Stand. Genomic Sci.">
        <title>Complete genome sequence of Halorhodospira halophila SL1.</title>
        <authorList>
            <person name="Challacombe J.F."/>
            <person name="Majid S."/>
            <person name="Deole R."/>
            <person name="Brettin T.S."/>
            <person name="Bruce D."/>
            <person name="Delano S.F."/>
            <person name="Detter J.C."/>
            <person name="Gleasner C.D."/>
            <person name="Han C.S."/>
            <person name="Misra M."/>
            <person name="Reitenga K.G."/>
            <person name="Mikhailova N."/>
            <person name="Woyke T."/>
            <person name="Pitluck S."/>
            <person name="Nolan M."/>
            <person name="Land M.L."/>
            <person name="Saunders E."/>
            <person name="Tapia R."/>
            <person name="Lapidus A."/>
            <person name="Ivanova N."/>
            <person name="Hoff W.D."/>
        </authorList>
    </citation>
    <scope>NUCLEOTIDE SEQUENCE [LARGE SCALE GENOMIC DNA]</scope>
    <source>
        <strain evidence="7">DSM 244 / SL1</strain>
    </source>
</reference>
<keyword evidence="7" id="KW-1185">Reference proteome</keyword>
<dbReference type="PANTHER" id="PTHR33175:SF3">
    <property type="entry name" value="DNA-BINDING PROTEIN HU-BETA"/>
    <property type="match status" value="1"/>
</dbReference>
<dbReference type="CDD" id="cd13831">
    <property type="entry name" value="HU"/>
    <property type="match status" value="1"/>
</dbReference>
<name>A1WXD6_HALHL</name>
<dbReference type="GO" id="GO:0003677">
    <property type="term" value="F:DNA binding"/>
    <property type="evidence" value="ECO:0007669"/>
    <property type="project" value="UniProtKB-KW"/>
</dbReference>
<comment type="similarity">
    <text evidence="2 5">Belongs to the bacterial histone-like protein family.</text>
</comment>
<dbReference type="Proteomes" id="UP000000647">
    <property type="component" value="Chromosome"/>
</dbReference>
<dbReference type="PROSITE" id="PS00045">
    <property type="entry name" value="HISTONE_LIKE"/>
    <property type="match status" value="1"/>
</dbReference>
<dbReference type="PANTHER" id="PTHR33175">
    <property type="entry name" value="DNA-BINDING PROTEIN HU"/>
    <property type="match status" value="1"/>
</dbReference>
<dbReference type="InterPro" id="IPR010992">
    <property type="entry name" value="IHF-like_DNA-bd_dom_sf"/>
</dbReference>
<dbReference type="GO" id="GO:0030261">
    <property type="term" value="P:chromosome condensation"/>
    <property type="evidence" value="ECO:0007669"/>
    <property type="project" value="UniProtKB-KW"/>
</dbReference>
<evidence type="ECO:0000256" key="4">
    <source>
        <dbReference type="ARBA" id="ARBA00023125"/>
    </source>
</evidence>